<name>A0A5A7SI43_CUCMM</name>
<comment type="caution">
    <text evidence="1">The sequence shown here is derived from an EMBL/GenBank/DDBJ whole genome shotgun (WGS) entry which is preliminary data.</text>
</comment>
<dbReference type="Proteomes" id="UP000321947">
    <property type="component" value="Unassembled WGS sequence"/>
</dbReference>
<evidence type="ECO:0000313" key="3">
    <source>
        <dbReference type="Proteomes" id="UP000321393"/>
    </source>
</evidence>
<dbReference type="EMBL" id="SSTD01011480">
    <property type="protein sequence ID" value="TYK09618.1"/>
    <property type="molecule type" value="Genomic_DNA"/>
</dbReference>
<sequence length="94" mass="10258">MKLTGDTVHSWPTNDQLPVVSLSIKYAILHKIGIANWILSIHASTISTSLGQLIYLIGTSSRIDHPTILSTLDVVGLKPKTIAPSFRLFQDTCS</sequence>
<dbReference type="Proteomes" id="UP000321393">
    <property type="component" value="Unassembled WGS sequence"/>
</dbReference>
<accession>A0A5A7SI43</accession>
<proteinExistence type="predicted"/>
<evidence type="ECO:0000313" key="2">
    <source>
        <dbReference type="EMBL" id="TYK09618.1"/>
    </source>
</evidence>
<dbReference type="AlphaFoldDB" id="A0A5A7SI43"/>
<reference evidence="3 4" key="1">
    <citation type="submission" date="2019-08" db="EMBL/GenBank/DDBJ databases">
        <title>Draft genome sequences of two oriental melons (Cucumis melo L. var makuwa).</title>
        <authorList>
            <person name="Kwon S.-Y."/>
        </authorList>
    </citation>
    <scope>NUCLEOTIDE SEQUENCE [LARGE SCALE GENOMIC DNA]</scope>
    <source>
        <strain evidence="4">cv. Chang Bougi</strain>
        <strain evidence="3">cv. SW 3</strain>
        <tissue evidence="1">Leaf</tissue>
    </source>
</reference>
<evidence type="ECO:0000313" key="1">
    <source>
        <dbReference type="EMBL" id="KAA0025838.1"/>
    </source>
</evidence>
<protein>
    <submittedName>
        <fullName evidence="1">Envelope-like protein</fullName>
    </submittedName>
</protein>
<gene>
    <name evidence="2" type="ORF">E5676_scaffold447G00110</name>
    <name evidence="1" type="ORF">E6C27_scaffold34G001010</name>
</gene>
<organism evidence="1 3">
    <name type="scientific">Cucumis melo var. makuwa</name>
    <name type="common">Oriental melon</name>
    <dbReference type="NCBI Taxonomy" id="1194695"/>
    <lineage>
        <taxon>Eukaryota</taxon>
        <taxon>Viridiplantae</taxon>
        <taxon>Streptophyta</taxon>
        <taxon>Embryophyta</taxon>
        <taxon>Tracheophyta</taxon>
        <taxon>Spermatophyta</taxon>
        <taxon>Magnoliopsida</taxon>
        <taxon>eudicotyledons</taxon>
        <taxon>Gunneridae</taxon>
        <taxon>Pentapetalae</taxon>
        <taxon>rosids</taxon>
        <taxon>fabids</taxon>
        <taxon>Cucurbitales</taxon>
        <taxon>Cucurbitaceae</taxon>
        <taxon>Benincaseae</taxon>
        <taxon>Cucumis</taxon>
    </lineage>
</organism>
<evidence type="ECO:0000313" key="4">
    <source>
        <dbReference type="Proteomes" id="UP000321947"/>
    </source>
</evidence>
<dbReference type="EMBL" id="SSTE01023063">
    <property type="protein sequence ID" value="KAA0025838.1"/>
    <property type="molecule type" value="Genomic_DNA"/>
</dbReference>